<sequence length="484" mass="47756">MLALRLARGSHPLALLRGTALVCASAGVGGLLLTTLGHALAHPGQPRESLARLLWCLVPLAFTAALAGTLARTDPADATRAGLTSAGLGPARLPLLTAAGTALWCALGSVLALLALGLSRAGTRGLPLPGRAGAVPLPAQSLPLPASLTLLCAVPLAAGAAAGWAALTATARPPGRVRRLLRAGYRRSACPAGPAGGDVTGAAPEGASRTAHGVPACYAPVTGRDRPRRAHGPRHTRARWRAGGGALAPVTVAGPVTVTGAVTGAVTGRRARPRPRARAQPVRPVLGGTLTGCGLLAAGLALAAGGGRLGLPPLGGWPLAALGLVLAGPGLVHVTGLLLAARRPGPVRLLSGRRLQREAPCVGRPLGALCAVLSGTLAGAAAYRTSGRGAGELPGLPGLPGPPGALTALGGAVVLGCVAVSALLAVVRARHARAGRAAVLLRLGASRRLRWRTALLRTAVLATVLAAVTALLAAALAGLVPPRA</sequence>
<feature type="transmembrane region" description="Helical" evidence="2">
    <location>
        <begin position="362"/>
        <end position="383"/>
    </location>
</feature>
<proteinExistence type="predicted"/>
<evidence type="ECO:0000256" key="1">
    <source>
        <dbReference type="SAM" id="MobiDB-lite"/>
    </source>
</evidence>
<feature type="transmembrane region" description="Helical" evidence="2">
    <location>
        <begin position="454"/>
        <end position="480"/>
    </location>
</feature>
<feature type="region of interest" description="Disordered" evidence="1">
    <location>
        <begin position="217"/>
        <end position="237"/>
    </location>
</feature>
<feature type="transmembrane region" description="Helical" evidence="2">
    <location>
        <begin position="403"/>
        <end position="427"/>
    </location>
</feature>
<feature type="transmembrane region" description="Helical" evidence="2">
    <location>
        <begin position="20"/>
        <end position="40"/>
    </location>
</feature>
<keyword evidence="2" id="KW-0812">Transmembrane</keyword>
<feature type="transmembrane region" description="Helical" evidence="2">
    <location>
        <begin position="284"/>
        <end position="305"/>
    </location>
</feature>
<evidence type="ECO:0000313" key="4">
    <source>
        <dbReference type="Proteomes" id="UP000477722"/>
    </source>
</evidence>
<feature type="transmembrane region" description="Helical" evidence="2">
    <location>
        <begin position="317"/>
        <end position="341"/>
    </location>
</feature>
<keyword evidence="4" id="KW-1185">Reference proteome</keyword>
<gene>
    <name evidence="3" type="ORF">G5C65_07180</name>
</gene>
<organism evidence="3 4">
    <name type="scientific">Streptomyces boncukensis</name>
    <dbReference type="NCBI Taxonomy" id="2711219"/>
    <lineage>
        <taxon>Bacteria</taxon>
        <taxon>Bacillati</taxon>
        <taxon>Actinomycetota</taxon>
        <taxon>Actinomycetes</taxon>
        <taxon>Kitasatosporales</taxon>
        <taxon>Streptomycetaceae</taxon>
        <taxon>Streptomyces</taxon>
    </lineage>
</organism>
<feature type="transmembrane region" description="Helical" evidence="2">
    <location>
        <begin position="146"/>
        <end position="169"/>
    </location>
</feature>
<name>A0A6G4WS91_9ACTN</name>
<dbReference type="RefSeq" id="WP_165297791.1">
    <property type="nucleotide sequence ID" value="NZ_JAAKZZ010000045.1"/>
</dbReference>
<reference evidence="3 4" key="1">
    <citation type="submission" date="2020-02" db="EMBL/GenBank/DDBJ databases">
        <title>Whole-genome analyses of novel actinobacteria.</title>
        <authorList>
            <person name="Sahin N."/>
            <person name="Tatar D."/>
        </authorList>
    </citation>
    <scope>NUCLEOTIDE SEQUENCE [LARGE SCALE GENOMIC DNA]</scope>
    <source>
        <strain evidence="3 4">SB3404</strain>
    </source>
</reference>
<protein>
    <submittedName>
        <fullName evidence="3">Uncharacterized protein</fullName>
    </submittedName>
</protein>
<dbReference type="EMBL" id="JAAKZZ010000045">
    <property type="protein sequence ID" value="NGO68136.1"/>
    <property type="molecule type" value="Genomic_DNA"/>
</dbReference>
<keyword evidence="2" id="KW-1133">Transmembrane helix</keyword>
<evidence type="ECO:0000256" key="2">
    <source>
        <dbReference type="SAM" id="Phobius"/>
    </source>
</evidence>
<accession>A0A6G4WS91</accession>
<feature type="transmembrane region" description="Helical" evidence="2">
    <location>
        <begin position="52"/>
        <end position="72"/>
    </location>
</feature>
<keyword evidence="2" id="KW-0472">Membrane</keyword>
<feature type="compositionally biased region" description="Basic residues" evidence="1">
    <location>
        <begin position="226"/>
        <end position="237"/>
    </location>
</feature>
<evidence type="ECO:0000313" key="3">
    <source>
        <dbReference type="EMBL" id="NGO68136.1"/>
    </source>
</evidence>
<feature type="transmembrane region" description="Helical" evidence="2">
    <location>
        <begin position="93"/>
        <end position="118"/>
    </location>
</feature>
<dbReference type="AlphaFoldDB" id="A0A6G4WS91"/>
<comment type="caution">
    <text evidence="3">The sequence shown here is derived from an EMBL/GenBank/DDBJ whole genome shotgun (WGS) entry which is preliminary data.</text>
</comment>
<dbReference type="Proteomes" id="UP000477722">
    <property type="component" value="Unassembled WGS sequence"/>
</dbReference>